<comment type="caution">
    <text evidence="2">The sequence shown here is derived from an EMBL/GenBank/DDBJ whole genome shotgun (WGS) entry which is preliminary data.</text>
</comment>
<protein>
    <submittedName>
        <fullName evidence="2">Uncharacterized protein</fullName>
    </submittedName>
</protein>
<name>A0A6A4NY09_LUPAL</name>
<dbReference type="Proteomes" id="UP000447434">
    <property type="component" value="Chromosome 16"/>
</dbReference>
<organism evidence="2 3">
    <name type="scientific">Lupinus albus</name>
    <name type="common">White lupine</name>
    <name type="synonym">Lupinus termis</name>
    <dbReference type="NCBI Taxonomy" id="3870"/>
    <lineage>
        <taxon>Eukaryota</taxon>
        <taxon>Viridiplantae</taxon>
        <taxon>Streptophyta</taxon>
        <taxon>Embryophyta</taxon>
        <taxon>Tracheophyta</taxon>
        <taxon>Spermatophyta</taxon>
        <taxon>Magnoliopsida</taxon>
        <taxon>eudicotyledons</taxon>
        <taxon>Gunneridae</taxon>
        <taxon>Pentapetalae</taxon>
        <taxon>rosids</taxon>
        <taxon>fabids</taxon>
        <taxon>Fabales</taxon>
        <taxon>Fabaceae</taxon>
        <taxon>Papilionoideae</taxon>
        <taxon>50 kb inversion clade</taxon>
        <taxon>genistoids sensu lato</taxon>
        <taxon>core genistoids</taxon>
        <taxon>Genisteae</taxon>
        <taxon>Lupinus</taxon>
    </lineage>
</organism>
<keyword evidence="1" id="KW-0472">Membrane</keyword>
<gene>
    <name evidence="2" type="ORF">Lalb_Chr16g0385641</name>
</gene>
<keyword evidence="1" id="KW-0812">Transmembrane</keyword>
<evidence type="ECO:0000256" key="1">
    <source>
        <dbReference type="SAM" id="Phobius"/>
    </source>
</evidence>
<evidence type="ECO:0000313" key="3">
    <source>
        <dbReference type="Proteomes" id="UP000447434"/>
    </source>
</evidence>
<keyword evidence="3" id="KW-1185">Reference proteome</keyword>
<evidence type="ECO:0000313" key="2">
    <source>
        <dbReference type="EMBL" id="KAE9597353.1"/>
    </source>
</evidence>
<sequence>MPCSWSIWLIRNQCLLNDAVDKRKMWENVLFEWSKPMYDQLFCLGLSLGRQLNLHLKFLVLIYFCTGIWSADACWLLVFRIVLYWLLG</sequence>
<dbReference type="EMBL" id="WOCE01000016">
    <property type="protein sequence ID" value="KAE9597353.1"/>
    <property type="molecule type" value="Genomic_DNA"/>
</dbReference>
<accession>A0A6A4NY09</accession>
<keyword evidence="1" id="KW-1133">Transmembrane helix</keyword>
<dbReference type="AlphaFoldDB" id="A0A6A4NY09"/>
<proteinExistence type="predicted"/>
<reference evidence="3" key="1">
    <citation type="journal article" date="2020" name="Nat. Commun.">
        <title>Genome sequence of the cluster root forming white lupin.</title>
        <authorList>
            <person name="Hufnagel B."/>
            <person name="Marques A."/>
            <person name="Soriano A."/>
            <person name="Marques L."/>
            <person name="Divol F."/>
            <person name="Doumas P."/>
            <person name="Sallet E."/>
            <person name="Mancinotti D."/>
            <person name="Carrere S."/>
            <person name="Marande W."/>
            <person name="Arribat S."/>
            <person name="Keller J."/>
            <person name="Huneau C."/>
            <person name="Blein T."/>
            <person name="Aime D."/>
            <person name="Laguerre M."/>
            <person name="Taylor J."/>
            <person name="Schubert V."/>
            <person name="Nelson M."/>
            <person name="Geu-Flores F."/>
            <person name="Crespi M."/>
            <person name="Gallardo-Guerrero K."/>
            <person name="Delaux P.-M."/>
            <person name="Salse J."/>
            <person name="Berges H."/>
            <person name="Guyot R."/>
            <person name="Gouzy J."/>
            <person name="Peret B."/>
        </authorList>
    </citation>
    <scope>NUCLEOTIDE SEQUENCE [LARGE SCALE GENOMIC DNA]</scope>
    <source>
        <strain evidence="3">cv. Amiga</strain>
    </source>
</reference>
<feature type="transmembrane region" description="Helical" evidence="1">
    <location>
        <begin position="58"/>
        <end position="87"/>
    </location>
</feature>